<keyword evidence="5" id="KW-0235">DNA replication</keyword>
<evidence type="ECO:0000256" key="4">
    <source>
        <dbReference type="ARBA" id="ARBA00022695"/>
    </source>
</evidence>
<dbReference type="RefSeq" id="WP_202583931.1">
    <property type="nucleotide sequence ID" value="NZ_BKBO01000016.1"/>
</dbReference>
<keyword evidence="6" id="KW-0239">DNA-directed DNA polymerase</keyword>
<dbReference type="InterPro" id="IPR008921">
    <property type="entry name" value="DNA_pol3_clamp-load_cplx_C"/>
</dbReference>
<feature type="domain" description="DNA polymerase III delta N-terminal" evidence="9">
    <location>
        <begin position="19"/>
        <end position="143"/>
    </location>
</feature>
<dbReference type="NCBIfam" id="TIGR01128">
    <property type="entry name" value="holA"/>
    <property type="match status" value="1"/>
</dbReference>
<evidence type="ECO:0000313" key="11">
    <source>
        <dbReference type="EMBL" id="GEQ49346.1"/>
    </source>
</evidence>
<dbReference type="InterPro" id="IPR048466">
    <property type="entry name" value="DNA_pol3_delta-like_C"/>
</dbReference>
<dbReference type="Proteomes" id="UP000886597">
    <property type="component" value="Unassembled WGS sequence"/>
</dbReference>
<reference evidence="12" key="2">
    <citation type="journal article" date="2020" name="Int. Dairy J.">
        <title>Lactic acid bacterial diversity in Brie cheese focusing on salt concentration and pH of isolation medium and characterisation of halophilic and alkaliphilic lactic acid bacterial isolates.</title>
        <authorList>
            <person name="Unno R."/>
            <person name="Matsutani M."/>
            <person name="Suzuki T."/>
            <person name="Kodama K."/>
            <person name="Matsushita H."/>
            <person name="Yamasato K."/>
            <person name="Koizumi Y."/>
            <person name="Ishikawa M."/>
        </authorList>
    </citation>
    <scope>NUCLEOTIDE SEQUENCE</scope>
    <source>
        <strain evidence="12">7C1</strain>
        <strain evidence="11">8C4</strain>
    </source>
</reference>
<dbReference type="SUPFAM" id="SSF52540">
    <property type="entry name" value="P-loop containing nucleoside triphosphate hydrolases"/>
    <property type="match status" value="1"/>
</dbReference>
<dbReference type="PANTHER" id="PTHR34388">
    <property type="entry name" value="DNA POLYMERASE III SUBUNIT DELTA"/>
    <property type="match status" value="1"/>
</dbReference>
<comment type="catalytic activity">
    <reaction evidence="8">
        <text>DNA(n) + a 2'-deoxyribonucleoside 5'-triphosphate = DNA(n+1) + diphosphate</text>
        <dbReference type="Rhea" id="RHEA:22508"/>
        <dbReference type="Rhea" id="RHEA-COMP:17339"/>
        <dbReference type="Rhea" id="RHEA-COMP:17340"/>
        <dbReference type="ChEBI" id="CHEBI:33019"/>
        <dbReference type="ChEBI" id="CHEBI:61560"/>
        <dbReference type="ChEBI" id="CHEBI:173112"/>
        <dbReference type="EC" id="2.7.7.7"/>
    </reaction>
</comment>
<dbReference type="Proteomes" id="UP000886607">
    <property type="component" value="Unassembled WGS sequence"/>
</dbReference>
<dbReference type="Gene3D" id="1.20.272.10">
    <property type="match status" value="1"/>
</dbReference>
<dbReference type="EC" id="2.7.7.7" evidence="1"/>
<gene>
    <name evidence="12" type="primary">holA</name>
    <name evidence="11" type="ORF">TK11N_11980</name>
    <name evidence="12" type="ORF">TK2N_12240</name>
</gene>
<dbReference type="Gene3D" id="3.40.50.300">
    <property type="entry name" value="P-loop containing nucleotide triphosphate hydrolases"/>
    <property type="match status" value="1"/>
</dbReference>
<comment type="similarity">
    <text evidence="7">Belongs to the DNA polymerase HolA subunit family.</text>
</comment>
<evidence type="ECO:0000256" key="8">
    <source>
        <dbReference type="ARBA" id="ARBA00049244"/>
    </source>
</evidence>
<evidence type="ECO:0000259" key="9">
    <source>
        <dbReference type="Pfam" id="PF06144"/>
    </source>
</evidence>
<name>A0AAN4RL55_9ENTE</name>
<evidence type="ECO:0000313" key="14">
    <source>
        <dbReference type="Proteomes" id="UP000886607"/>
    </source>
</evidence>
<evidence type="ECO:0000259" key="10">
    <source>
        <dbReference type="Pfam" id="PF21694"/>
    </source>
</evidence>
<evidence type="ECO:0000256" key="3">
    <source>
        <dbReference type="ARBA" id="ARBA00022679"/>
    </source>
</evidence>
<evidence type="ECO:0000256" key="2">
    <source>
        <dbReference type="ARBA" id="ARBA00017703"/>
    </source>
</evidence>
<evidence type="ECO:0000256" key="7">
    <source>
        <dbReference type="ARBA" id="ARBA00034754"/>
    </source>
</evidence>
<dbReference type="Gene3D" id="1.10.8.60">
    <property type="match status" value="1"/>
</dbReference>
<evidence type="ECO:0000256" key="6">
    <source>
        <dbReference type="ARBA" id="ARBA00022932"/>
    </source>
</evidence>
<accession>A0AAN4RL55</accession>
<dbReference type="GO" id="GO:0009360">
    <property type="term" value="C:DNA polymerase III complex"/>
    <property type="evidence" value="ECO:0007669"/>
    <property type="project" value="InterPro"/>
</dbReference>
<dbReference type="Pfam" id="PF06144">
    <property type="entry name" value="DNA_pol3_delta"/>
    <property type="match status" value="1"/>
</dbReference>
<dbReference type="GO" id="GO:0006261">
    <property type="term" value="P:DNA-templated DNA replication"/>
    <property type="evidence" value="ECO:0007669"/>
    <property type="project" value="TreeGrafter"/>
</dbReference>
<sequence>MNVQNALQAIHDQKFQSTYLVLGTEEYLQKQIRQAFIESLQLDVDDLNFAEFDMEEDTVDAILDEAESMPFFGDYRLIFVENPFILTAEKKANAPEHDVERLISYLKNPVDSTILVFFAEYVKLDERKKVSKQFKKYAEVIDVEPMNEAQVRRFLQQTLDNDQISMDRNAFELFIRLTDANLTKVMRELQKLQLFAAKTKHISQKDVEELVPKSLEDNVFDLTNYVLQGKTAEALQLYEDLHIQGEETIKINAILISQIRIYLQTAILLNMGYQQGNITRSLNVHPYRVKLAIQQVRKINIKTLTQLYDELIENDYKIKTGQMDKEFLFQLFLLKTA</sequence>
<protein>
    <recommendedName>
        <fullName evidence="2">DNA polymerase III subunit delta</fullName>
        <ecNumber evidence="1">2.7.7.7</ecNumber>
    </recommendedName>
</protein>
<reference evidence="12" key="1">
    <citation type="submission" date="2019-08" db="EMBL/GenBank/DDBJ databases">
        <authorList>
            <person name="Ishikawa M."/>
            <person name="Suzuki T."/>
            <person name="Matsutani M."/>
        </authorList>
    </citation>
    <scope>NUCLEOTIDE SEQUENCE</scope>
    <source>
        <strain evidence="12">7C1</strain>
        <strain evidence="11">8C4</strain>
    </source>
</reference>
<organism evidence="12 13">
    <name type="scientific">Tetragenococcus koreensis</name>
    <dbReference type="NCBI Taxonomy" id="290335"/>
    <lineage>
        <taxon>Bacteria</taxon>
        <taxon>Bacillati</taxon>
        <taxon>Bacillota</taxon>
        <taxon>Bacilli</taxon>
        <taxon>Lactobacillales</taxon>
        <taxon>Enterococcaceae</taxon>
        <taxon>Tetragenococcus</taxon>
    </lineage>
</organism>
<dbReference type="AlphaFoldDB" id="A0AAN4RL55"/>
<evidence type="ECO:0000313" key="13">
    <source>
        <dbReference type="Proteomes" id="UP000886597"/>
    </source>
</evidence>
<keyword evidence="3" id="KW-0808">Transferase</keyword>
<dbReference type="InterPro" id="IPR010372">
    <property type="entry name" value="DNA_pol3_delta_N"/>
</dbReference>
<dbReference type="InterPro" id="IPR005790">
    <property type="entry name" value="DNA_polIII_delta"/>
</dbReference>
<comment type="caution">
    <text evidence="12">The sequence shown here is derived from an EMBL/GenBank/DDBJ whole genome shotgun (WGS) entry which is preliminary data.</text>
</comment>
<feature type="domain" description="DNA polymerase III delta subunit-like C-terminal" evidence="10">
    <location>
        <begin position="216"/>
        <end position="335"/>
    </location>
</feature>
<dbReference type="Pfam" id="PF21694">
    <property type="entry name" value="DNA_pol3_delta_C"/>
    <property type="match status" value="1"/>
</dbReference>
<dbReference type="InterPro" id="IPR027417">
    <property type="entry name" value="P-loop_NTPase"/>
</dbReference>
<dbReference type="GO" id="GO:0003887">
    <property type="term" value="F:DNA-directed DNA polymerase activity"/>
    <property type="evidence" value="ECO:0007669"/>
    <property type="project" value="UniProtKB-KW"/>
</dbReference>
<evidence type="ECO:0000313" key="12">
    <source>
        <dbReference type="EMBL" id="GEQ54380.1"/>
    </source>
</evidence>
<dbReference type="SUPFAM" id="SSF48019">
    <property type="entry name" value="post-AAA+ oligomerization domain-like"/>
    <property type="match status" value="1"/>
</dbReference>
<dbReference type="EMBL" id="BKBQ01000016">
    <property type="protein sequence ID" value="GEQ54380.1"/>
    <property type="molecule type" value="Genomic_DNA"/>
</dbReference>
<dbReference type="GO" id="GO:0003677">
    <property type="term" value="F:DNA binding"/>
    <property type="evidence" value="ECO:0007669"/>
    <property type="project" value="InterPro"/>
</dbReference>
<proteinExistence type="inferred from homology"/>
<evidence type="ECO:0000256" key="1">
    <source>
        <dbReference type="ARBA" id="ARBA00012417"/>
    </source>
</evidence>
<keyword evidence="4" id="KW-0548">Nucleotidyltransferase</keyword>
<keyword evidence="14" id="KW-1185">Reference proteome</keyword>
<dbReference type="EMBL" id="BKBO01000016">
    <property type="protein sequence ID" value="GEQ49346.1"/>
    <property type="molecule type" value="Genomic_DNA"/>
</dbReference>
<evidence type="ECO:0000256" key="5">
    <source>
        <dbReference type="ARBA" id="ARBA00022705"/>
    </source>
</evidence>
<dbReference type="PANTHER" id="PTHR34388:SF1">
    <property type="entry name" value="DNA POLYMERASE III SUBUNIT DELTA"/>
    <property type="match status" value="1"/>
</dbReference>